<name>A0A0F9MUS6_9ZZZZ</name>
<organism evidence="1">
    <name type="scientific">marine sediment metagenome</name>
    <dbReference type="NCBI Taxonomy" id="412755"/>
    <lineage>
        <taxon>unclassified sequences</taxon>
        <taxon>metagenomes</taxon>
        <taxon>ecological metagenomes</taxon>
    </lineage>
</organism>
<sequence length="139" mass="16342">MLVIINVALGYFYNMEITVTKLLSLFFLFISFNLLADFIHPMDFDNSKAQQNRVIEIIKNRVKYDYCDSGLDMCQPMMLRMMESENLKAFKNASQVNNREIMDRVIKDYCSSGLDMCSYTNIFMMYQENLKASKESLSW</sequence>
<dbReference type="EMBL" id="LAZR01009377">
    <property type="protein sequence ID" value="KKM72972.1"/>
    <property type="molecule type" value="Genomic_DNA"/>
</dbReference>
<proteinExistence type="predicted"/>
<reference evidence="1" key="1">
    <citation type="journal article" date="2015" name="Nature">
        <title>Complex archaea that bridge the gap between prokaryotes and eukaryotes.</title>
        <authorList>
            <person name="Spang A."/>
            <person name="Saw J.H."/>
            <person name="Jorgensen S.L."/>
            <person name="Zaremba-Niedzwiedzka K."/>
            <person name="Martijn J."/>
            <person name="Lind A.E."/>
            <person name="van Eijk R."/>
            <person name="Schleper C."/>
            <person name="Guy L."/>
            <person name="Ettema T.J."/>
        </authorList>
    </citation>
    <scope>NUCLEOTIDE SEQUENCE</scope>
</reference>
<gene>
    <name evidence="1" type="ORF">LCGC14_1415180</name>
</gene>
<comment type="caution">
    <text evidence="1">The sequence shown here is derived from an EMBL/GenBank/DDBJ whole genome shotgun (WGS) entry which is preliminary data.</text>
</comment>
<evidence type="ECO:0000313" key="1">
    <source>
        <dbReference type="EMBL" id="KKM72972.1"/>
    </source>
</evidence>
<accession>A0A0F9MUS6</accession>
<dbReference type="AlphaFoldDB" id="A0A0F9MUS6"/>
<protein>
    <submittedName>
        <fullName evidence="1">Uncharacterized protein</fullName>
    </submittedName>
</protein>